<organism evidence="1 2">
    <name type="scientific">Panagrolaimus sp. ES5</name>
    <dbReference type="NCBI Taxonomy" id="591445"/>
    <lineage>
        <taxon>Eukaryota</taxon>
        <taxon>Metazoa</taxon>
        <taxon>Ecdysozoa</taxon>
        <taxon>Nematoda</taxon>
        <taxon>Chromadorea</taxon>
        <taxon>Rhabditida</taxon>
        <taxon>Tylenchina</taxon>
        <taxon>Panagrolaimomorpha</taxon>
        <taxon>Panagrolaimoidea</taxon>
        <taxon>Panagrolaimidae</taxon>
        <taxon>Panagrolaimus</taxon>
    </lineage>
</organism>
<evidence type="ECO:0000313" key="1">
    <source>
        <dbReference type="Proteomes" id="UP000887579"/>
    </source>
</evidence>
<proteinExistence type="predicted"/>
<sequence>MESESDISLRKSDSKRIVIEHTTNIQKSVDEKQQQTKALNPSSSSSSAAGGGGGSGGLANKISNFLGRRKSNASNS</sequence>
<reference evidence="2" key="1">
    <citation type="submission" date="2022-11" db="UniProtKB">
        <authorList>
            <consortium name="WormBaseParasite"/>
        </authorList>
    </citation>
    <scope>IDENTIFICATION</scope>
</reference>
<name>A0AC34G988_9BILA</name>
<protein>
    <submittedName>
        <fullName evidence="2">Uncharacterized protein</fullName>
    </submittedName>
</protein>
<dbReference type="WBParaSite" id="ES5_v2.g26340.t1">
    <property type="protein sequence ID" value="ES5_v2.g26340.t1"/>
    <property type="gene ID" value="ES5_v2.g26340"/>
</dbReference>
<dbReference type="Proteomes" id="UP000887579">
    <property type="component" value="Unplaced"/>
</dbReference>
<accession>A0AC34G988</accession>
<evidence type="ECO:0000313" key="2">
    <source>
        <dbReference type="WBParaSite" id="ES5_v2.g26340.t1"/>
    </source>
</evidence>